<dbReference type="PANTHER" id="PTHR44051">
    <property type="entry name" value="GLUTATHIONE S-TRANSFERASE-RELATED"/>
    <property type="match status" value="1"/>
</dbReference>
<feature type="domain" description="GST N-terminal" evidence="1">
    <location>
        <begin position="1"/>
        <end position="78"/>
    </location>
</feature>
<dbReference type="Proteomes" id="UP001161390">
    <property type="component" value="Unassembled WGS sequence"/>
</dbReference>
<dbReference type="InterPro" id="IPR004045">
    <property type="entry name" value="Glutathione_S-Trfase_N"/>
</dbReference>
<dbReference type="EMBL" id="BSNJ01000001">
    <property type="protein sequence ID" value="GLQ19617.1"/>
    <property type="molecule type" value="Genomic_DNA"/>
</dbReference>
<dbReference type="InterPro" id="IPR010987">
    <property type="entry name" value="Glutathione-S-Trfase_C-like"/>
</dbReference>
<dbReference type="Pfam" id="PF02798">
    <property type="entry name" value="GST_N"/>
    <property type="match status" value="1"/>
</dbReference>
<name>A0ABQ5UXP0_9PROT</name>
<dbReference type="Gene3D" id="3.40.30.10">
    <property type="entry name" value="Glutaredoxin"/>
    <property type="match status" value="1"/>
</dbReference>
<dbReference type="SUPFAM" id="SSF47616">
    <property type="entry name" value="GST C-terminal domain-like"/>
    <property type="match status" value="1"/>
</dbReference>
<dbReference type="SFLD" id="SFLDS00019">
    <property type="entry name" value="Glutathione_Transferase_(cytos"/>
    <property type="match status" value="1"/>
</dbReference>
<dbReference type="RefSeq" id="WP_284369425.1">
    <property type="nucleotide sequence ID" value="NZ_BSNJ01000001.1"/>
</dbReference>
<sequence length="209" mass="23261">MKLYTMAGTCALAPNIAVAWKDAPIEIVNLERGEHKGEAYLSINPRGQVPALVFDDGDVLTEATAILDYIGTTYGNDPAFGRDHPLGRKEAEALSYLSSEVHAAFKGHFSPGTYADTPQTEKIVRHKTYARLDGYFQRLNDWIAESDGPWLLSQRSFADAYLYIVMRWIERTPLKLKDYPNLAAHQRAMEQDDGVKLALERQGMKGAGG</sequence>
<comment type="caution">
    <text evidence="3">The sequence shown here is derived from an EMBL/GenBank/DDBJ whole genome shotgun (WGS) entry which is preliminary data.</text>
</comment>
<organism evidence="3 4">
    <name type="scientific">Algimonas porphyrae</name>
    <dbReference type="NCBI Taxonomy" id="1128113"/>
    <lineage>
        <taxon>Bacteria</taxon>
        <taxon>Pseudomonadati</taxon>
        <taxon>Pseudomonadota</taxon>
        <taxon>Alphaproteobacteria</taxon>
        <taxon>Maricaulales</taxon>
        <taxon>Robiginitomaculaceae</taxon>
        <taxon>Algimonas</taxon>
    </lineage>
</organism>
<evidence type="ECO:0000259" key="2">
    <source>
        <dbReference type="PROSITE" id="PS50405"/>
    </source>
</evidence>
<dbReference type="CDD" id="cd03057">
    <property type="entry name" value="GST_N_Beta"/>
    <property type="match status" value="1"/>
</dbReference>
<dbReference type="InterPro" id="IPR036282">
    <property type="entry name" value="Glutathione-S-Trfase_C_sf"/>
</dbReference>
<dbReference type="SUPFAM" id="SSF52833">
    <property type="entry name" value="Thioredoxin-like"/>
    <property type="match status" value="1"/>
</dbReference>
<evidence type="ECO:0000313" key="4">
    <source>
        <dbReference type="Proteomes" id="UP001161390"/>
    </source>
</evidence>
<evidence type="ECO:0000313" key="3">
    <source>
        <dbReference type="EMBL" id="GLQ19617.1"/>
    </source>
</evidence>
<dbReference type="PROSITE" id="PS50405">
    <property type="entry name" value="GST_CTER"/>
    <property type="match status" value="1"/>
</dbReference>
<dbReference type="Gene3D" id="1.20.1050.10">
    <property type="match status" value="1"/>
</dbReference>
<dbReference type="InterPro" id="IPR036249">
    <property type="entry name" value="Thioredoxin-like_sf"/>
</dbReference>
<reference evidence="3" key="2">
    <citation type="submission" date="2023-01" db="EMBL/GenBank/DDBJ databases">
        <title>Draft genome sequence of Algimonas porphyrae strain NBRC 108216.</title>
        <authorList>
            <person name="Sun Q."/>
            <person name="Mori K."/>
        </authorList>
    </citation>
    <scope>NUCLEOTIDE SEQUENCE</scope>
    <source>
        <strain evidence="3">NBRC 108216</strain>
    </source>
</reference>
<dbReference type="SFLD" id="SFLDG00358">
    <property type="entry name" value="Main_(cytGST)"/>
    <property type="match status" value="1"/>
</dbReference>
<feature type="domain" description="GST C-terminal" evidence="2">
    <location>
        <begin position="84"/>
        <end position="207"/>
    </location>
</feature>
<keyword evidence="4" id="KW-1185">Reference proteome</keyword>
<protein>
    <submittedName>
        <fullName evidence="3">Glutathione S-transferase</fullName>
    </submittedName>
</protein>
<reference evidence="3" key="1">
    <citation type="journal article" date="2014" name="Int. J. Syst. Evol. Microbiol.">
        <title>Complete genome of a new Firmicutes species belonging to the dominant human colonic microbiota ('Ruminococcus bicirculans') reveals two chromosomes and a selective capacity to utilize plant glucans.</title>
        <authorList>
            <consortium name="NISC Comparative Sequencing Program"/>
            <person name="Wegmann U."/>
            <person name="Louis P."/>
            <person name="Goesmann A."/>
            <person name="Henrissat B."/>
            <person name="Duncan S.H."/>
            <person name="Flint H.J."/>
        </authorList>
    </citation>
    <scope>NUCLEOTIDE SEQUENCE</scope>
    <source>
        <strain evidence="3">NBRC 108216</strain>
    </source>
</reference>
<proteinExistence type="predicted"/>
<dbReference type="InterPro" id="IPR004046">
    <property type="entry name" value="GST_C"/>
</dbReference>
<gene>
    <name evidence="3" type="primary">gst_1</name>
    <name evidence="3" type="ORF">GCM10007854_05720</name>
</gene>
<accession>A0ABQ5UXP0</accession>
<dbReference type="PROSITE" id="PS50404">
    <property type="entry name" value="GST_NTER"/>
    <property type="match status" value="1"/>
</dbReference>
<dbReference type="Pfam" id="PF14497">
    <property type="entry name" value="GST_C_3"/>
    <property type="match status" value="1"/>
</dbReference>
<dbReference type="PANTHER" id="PTHR44051:SF8">
    <property type="entry name" value="GLUTATHIONE S-TRANSFERASE GSTA"/>
    <property type="match status" value="1"/>
</dbReference>
<evidence type="ECO:0000259" key="1">
    <source>
        <dbReference type="PROSITE" id="PS50404"/>
    </source>
</evidence>
<dbReference type="CDD" id="cd03188">
    <property type="entry name" value="GST_C_Beta"/>
    <property type="match status" value="1"/>
</dbReference>
<dbReference type="InterPro" id="IPR040079">
    <property type="entry name" value="Glutathione_S-Trfase"/>
</dbReference>